<sequence>MTGTSVHDPGDTATPAGILRLANAFGDAKAVLTAVELGLFTALSSRGPATREEIRAELGLHGRGLADWLDLLVALGLLARDGDRYRNASGADAYLVKGKQQYIGGFLERSNRNLYPAWGRLTEALRTGKPQAGGDFFTMIDNPVLLAQFADMMDALTRVLGPQLIEAYDGWGDYRSVLDLGGCRGNMAAQIVAAHPGLTGLVFDLPQLRPLFDEKMAEYGLTGKVTFHAGDFFADPLPCADIVMYGHALHDWDADQRGFLINKAFGSVNPGGVLLVYDRMLDNDPSHVENLVISLDMLLVTEGGSEYTVDEVRAHAEAAGFASVTARPLGDYDTLVVCRKAA</sequence>
<dbReference type="Pfam" id="PF00891">
    <property type="entry name" value="Methyltransf_2"/>
    <property type="match status" value="1"/>
</dbReference>
<keyword evidence="1 7" id="KW-0489">Methyltransferase</keyword>
<dbReference type="InterPro" id="IPR036388">
    <property type="entry name" value="WH-like_DNA-bd_sf"/>
</dbReference>
<feature type="domain" description="O-methyltransferase C-terminal" evidence="5">
    <location>
        <begin position="118"/>
        <end position="321"/>
    </location>
</feature>
<dbReference type="GO" id="GO:0008171">
    <property type="term" value="F:O-methyltransferase activity"/>
    <property type="evidence" value="ECO:0007669"/>
    <property type="project" value="InterPro"/>
</dbReference>
<dbReference type="SUPFAM" id="SSF46785">
    <property type="entry name" value="Winged helix' DNA-binding domain"/>
    <property type="match status" value="1"/>
</dbReference>
<dbReference type="InterPro" id="IPR029063">
    <property type="entry name" value="SAM-dependent_MTases_sf"/>
</dbReference>
<evidence type="ECO:0000259" key="6">
    <source>
        <dbReference type="Pfam" id="PF08100"/>
    </source>
</evidence>
<accession>A7DWK6</accession>
<dbReference type="InterPro" id="IPR012967">
    <property type="entry name" value="COMT_dimerisation"/>
</dbReference>
<keyword evidence="2 7" id="KW-0808">Transferase</keyword>
<evidence type="ECO:0000259" key="5">
    <source>
        <dbReference type="Pfam" id="PF00891"/>
    </source>
</evidence>
<reference evidence="7" key="1">
    <citation type="journal article" date="2010" name="Gene">
        <title>Isolation of the lysolipin gene cluster of Streptomyces tendae Tu 4042.</title>
        <authorList>
            <person name="Lopez P."/>
            <person name="Hornung A."/>
            <person name="Welzel K."/>
            <person name="Unsin C."/>
            <person name="Wohlleben W."/>
            <person name="Weber T."/>
            <person name="Pelzer S."/>
        </authorList>
    </citation>
    <scope>NUCLEOTIDE SEQUENCE</scope>
    <source>
        <strain evidence="7">Tu 4042</strain>
    </source>
</reference>
<dbReference type="PROSITE" id="PS51683">
    <property type="entry name" value="SAM_OMT_II"/>
    <property type="match status" value="1"/>
</dbReference>
<feature type="domain" description="O-methyltransferase dimerisation" evidence="6">
    <location>
        <begin position="20"/>
        <end position="96"/>
    </location>
</feature>
<dbReference type="EC" id="2.1.1.-" evidence="7"/>
<organism evidence="7">
    <name type="scientific">Streptomyces tendae</name>
    <dbReference type="NCBI Taxonomy" id="1932"/>
    <lineage>
        <taxon>Bacteria</taxon>
        <taxon>Bacillati</taxon>
        <taxon>Actinomycetota</taxon>
        <taxon>Actinomycetes</taxon>
        <taxon>Kitasatosporales</taxon>
        <taxon>Streptomycetaceae</taxon>
        <taxon>Streptomyces</taxon>
    </lineage>
</organism>
<dbReference type="Pfam" id="PF08100">
    <property type="entry name" value="Dimerisation"/>
    <property type="match status" value="1"/>
</dbReference>
<evidence type="ECO:0000256" key="1">
    <source>
        <dbReference type="ARBA" id="ARBA00022603"/>
    </source>
</evidence>
<name>A7DWK6_STRTE</name>
<dbReference type="SUPFAM" id="SSF53335">
    <property type="entry name" value="S-adenosyl-L-methionine-dependent methyltransferases"/>
    <property type="match status" value="1"/>
</dbReference>
<dbReference type="CDD" id="cd02440">
    <property type="entry name" value="AdoMet_MTases"/>
    <property type="match status" value="1"/>
</dbReference>
<protein>
    <submittedName>
        <fullName evidence="7">Putative methyltransferase</fullName>
        <ecNumber evidence="7">2.1.1.-</ecNumber>
    </submittedName>
</protein>
<dbReference type="PANTHER" id="PTHR43712:SF2">
    <property type="entry name" value="O-METHYLTRANSFERASE CICE"/>
    <property type="match status" value="1"/>
</dbReference>
<dbReference type="InterPro" id="IPR016461">
    <property type="entry name" value="COMT-like"/>
</dbReference>
<evidence type="ECO:0000256" key="4">
    <source>
        <dbReference type="PIRSR" id="PIRSR005739-1"/>
    </source>
</evidence>
<proteinExistence type="predicted"/>
<keyword evidence="3" id="KW-0949">S-adenosyl-L-methionine</keyword>
<evidence type="ECO:0000313" key="7">
    <source>
        <dbReference type="EMBL" id="CAM34362.1"/>
    </source>
</evidence>
<gene>
    <name evidence="7" type="primary">llpMII</name>
</gene>
<evidence type="ECO:0000256" key="3">
    <source>
        <dbReference type="ARBA" id="ARBA00022691"/>
    </source>
</evidence>
<dbReference type="GO" id="GO:0046983">
    <property type="term" value="F:protein dimerization activity"/>
    <property type="evidence" value="ECO:0007669"/>
    <property type="project" value="InterPro"/>
</dbReference>
<dbReference type="GO" id="GO:0032259">
    <property type="term" value="P:methylation"/>
    <property type="evidence" value="ECO:0007669"/>
    <property type="project" value="UniProtKB-KW"/>
</dbReference>
<dbReference type="PANTHER" id="PTHR43712">
    <property type="entry name" value="PUTATIVE (AFU_ORTHOLOGUE AFUA_4G14580)-RELATED"/>
    <property type="match status" value="1"/>
</dbReference>
<dbReference type="Gene3D" id="1.10.10.10">
    <property type="entry name" value="Winged helix-like DNA-binding domain superfamily/Winged helix DNA-binding domain"/>
    <property type="match status" value="1"/>
</dbReference>
<dbReference type="PIRSF" id="PIRSF005739">
    <property type="entry name" value="O-mtase"/>
    <property type="match status" value="1"/>
</dbReference>
<dbReference type="EMBL" id="AM492533">
    <property type="protein sequence ID" value="CAM34362.1"/>
    <property type="molecule type" value="Genomic_DNA"/>
</dbReference>
<dbReference type="InterPro" id="IPR036390">
    <property type="entry name" value="WH_DNA-bd_sf"/>
</dbReference>
<dbReference type="Gene3D" id="3.40.50.150">
    <property type="entry name" value="Vaccinia Virus protein VP39"/>
    <property type="match status" value="1"/>
</dbReference>
<evidence type="ECO:0000256" key="2">
    <source>
        <dbReference type="ARBA" id="ARBA00022679"/>
    </source>
</evidence>
<dbReference type="AlphaFoldDB" id="A7DWK6"/>
<feature type="active site" description="Proton acceptor" evidence="4">
    <location>
        <position position="250"/>
    </location>
</feature>
<dbReference type="InterPro" id="IPR001077">
    <property type="entry name" value="COMT_C"/>
</dbReference>